<accession>F5YHD0</accession>
<dbReference type="RefSeq" id="WP_015708997.1">
    <property type="nucleotide sequence ID" value="NC_015578.1"/>
</dbReference>
<dbReference type="SUPFAM" id="SSF52058">
    <property type="entry name" value="L domain-like"/>
    <property type="match status" value="2"/>
</dbReference>
<dbReference type="Pfam" id="PF13306">
    <property type="entry name" value="LRR_5"/>
    <property type="match status" value="5"/>
</dbReference>
<evidence type="ECO:0000256" key="1">
    <source>
        <dbReference type="ARBA" id="ARBA00022614"/>
    </source>
</evidence>
<reference evidence="3 4" key="2">
    <citation type="journal article" date="2011" name="ISME J.">
        <title>RNA-seq reveals cooperative metabolic interactions between two termite-gut spirochete species in co-culture.</title>
        <authorList>
            <person name="Rosenthal A.Z."/>
            <person name="Matson E.G."/>
            <person name="Eldar A."/>
            <person name="Leadbetter J.R."/>
        </authorList>
    </citation>
    <scope>NUCLEOTIDE SEQUENCE [LARGE SCALE GENOMIC DNA]</scope>
    <source>
        <strain evidence="4">ATCC BAA-887 / DSM 12427 / ZAS-2</strain>
    </source>
</reference>
<dbReference type="HOGENOM" id="CLU_311209_0_0_12"/>
<dbReference type="Proteomes" id="UP000009223">
    <property type="component" value="Chromosome"/>
</dbReference>
<keyword evidence="4" id="KW-1185">Reference proteome</keyword>
<keyword evidence="1" id="KW-0433">Leucine-rich repeat</keyword>
<dbReference type="eggNOG" id="COG5492">
    <property type="taxonomic scope" value="Bacteria"/>
</dbReference>
<dbReference type="STRING" id="545694.TREPR_1071"/>
<dbReference type="AlphaFoldDB" id="F5YHD0"/>
<dbReference type="OrthoDB" id="361769at2"/>
<evidence type="ECO:0000313" key="4">
    <source>
        <dbReference type="Proteomes" id="UP000009223"/>
    </source>
</evidence>
<dbReference type="KEGG" id="tpi:TREPR_1071"/>
<dbReference type="InterPro" id="IPR032675">
    <property type="entry name" value="LRR_dom_sf"/>
</dbReference>
<evidence type="ECO:0000313" key="3">
    <source>
        <dbReference type="EMBL" id="AEF84138.1"/>
    </source>
</evidence>
<dbReference type="PANTHER" id="PTHR45661">
    <property type="entry name" value="SURFACE ANTIGEN"/>
    <property type="match status" value="1"/>
</dbReference>
<name>F5YHD0_TREPZ</name>
<dbReference type="GO" id="GO:0009274">
    <property type="term" value="C:peptidoglycan-based cell wall"/>
    <property type="evidence" value="ECO:0007669"/>
    <property type="project" value="UniProtKB-ARBA"/>
</dbReference>
<evidence type="ECO:0000256" key="2">
    <source>
        <dbReference type="ARBA" id="ARBA00022737"/>
    </source>
</evidence>
<dbReference type="EMBL" id="CP001843">
    <property type="protein sequence ID" value="AEF84138.1"/>
    <property type="molecule type" value="Genomic_DNA"/>
</dbReference>
<gene>
    <name evidence="3" type="ordered locus">TREPR_1071</name>
</gene>
<dbReference type="InterPro" id="IPR026906">
    <property type="entry name" value="LRR_5"/>
</dbReference>
<dbReference type="PROSITE" id="PS51257">
    <property type="entry name" value="PROKAR_LIPOPROTEIN"/>
    <property type="match status" value="1"/>
</dbReference>
<protein>
    <submittedName>
        <fullName evidence="3">Surface antigen BspA</fullName>
    </submittedName>
</protein>
<organism evidence="3 4">
    <name type="scientific">Treponema primitia (strain ATCC BAA-887 / DSM 12427 / ZAS-2)</name>
    <dbReference type="NCBI Taxonomy" id="545694"/>
    <lineage>
        <taxon>Bacteria</taxon>
        <taxon>Pseudomonadati</taxon>
        <taxon>Spirochaetota</taxon>
        <taxon>Spirochaetia</taxon>
        <taxon>Spirochaetales</taxon>
        <taxon>Treponemataceae</taxon>
        <taxon>Treponema</taxon>
    </lineage>
</organism>
<reference evidence="4" key="1">
    <citation type="submission" date="2009-12" db="EMBL/GenBank/DDBJ databases">
        <title>Complete sequence of Treponema primitia strain ZAS-2.</title>
        <authorList>
            <person name="Tetu S.G."/>
            <person name="Matson E."/>
            <person name="Ren Q."/>
            <person name="Seshadri R."/>
            <person name="Elbourne L."/>
            <person name="Hassan K.A."/>
            <person name="Durkin A."/>
            <person name="Radune D."/>
            <person name="Mohamoud Y."/>
            <person name="Shay R."/>
            <person name="Jin S."/>
            <person name="Zhang X."/>
            <person name="Lucey K."/>
            <person name="Ballor N.R."/>
            <person name="Ottesen E."/>
            <person name="Rosenthal R."/>
            <person name="Allen A."/>
            <person name="Leadbetter J.R."/>
            <person name="Paulsen I.T."/>
        </authorList>
    </citation>
    <scope>NUCLEOTIDE SEQUENCE [LARGE SCALE GENOMIC DNA]</scope>
    <source>
        <strain evidence="4">ATCC BAA-887 / DSM 12427 / ZAS-2</strain>
    </source>
</reference>
<dbReference type="FunFam" id="3.80.10.10:FF:001164">
    <property type="entry name" value="GH01279p"/>
    <property type="match status" value="1"/>
</dbReference>
<dbReference type="Gene3D" id="3.80.10.10">
    <property type="entry name" value="Ribonuclease Inhibitor"/>
    <property type="match status" value="4"/>
</dbReference>
<proteinExistence type="predicted"/>
<keyword evidence="2" id="KW-0677">Repeat</keyword>
<dbReference type="InterPro" id="IPR053139">
    <property type="entry name" value="Surface_bspA-like"/>
</dbReference>
<dbReference type="PANTHER" id="PTHR45661:SF3">
    <property type="entry name" value="IG-LIKE DOMAIN-CONTAINING PROTEIN"/>
    <property type="match status" value="1"/>
</dbReference>
<sequence>MKRQAFRKTVLIIGLLGTIIFAGCSNLFDAPVKPEPGISPETAATGRVSISLEGTGTDEAGRTLFPHAPVFSKYDLIFTPLDGQTATAPVTITDGARYSLDLAGGYWTIAAVGYVHIQGVSGITDGDYEAARGEATNIYVSTYSAQQISIDINGGVQPGQQGIFSYTVTLPTGFSAAFLQILPLTGGTALKEVSLLSSNPSGSFALDAGYYFLKIKYTKDGKETIRTEVIHIYGGLTTAAAGTKYDFTGFSSIADLMYYLASAAVNTASNPYTIVLKGINLEQDLYKDYDPLRLLFEALSGKYVRLDLSACTGFNIPYSSIEYRPNKDKIVSLILPDTITNIGEYMFRDCTALESVDLPDHLTTIKNHAFYNNSSLTSIIFPDSLVSIGNEAFRGCNGITFQTTGNNVHVSTLESGKVLICNGVILEWLADKTGAITIPEGITDIGTVFQGSGITSIDMPNSLNAIGDYAFRGCTSLTSIDLPDSLTTIGEGAFIGCTLLAAIDLYSTQLTSIGGYAFSGDDAFNGCTSLTSIDLPDSLTTIGRYAFAFSSLTSIGLPDSLTTIGEGAFFACASITAVNLSGTQVTSIDEYTFQGCTSLAAIDLSSIQLTSISGYAFNSCTSLTTIDLAGTQITSISGYAFNGCTSLAAINLSGTQVTSISSSAFSGCTALASVDLPYTLTTIGDDAFKGCNNITFHITGSGQFSTGGNGKLLIKNGVTLIAARTGGDITIPAGITDIGTVFRSSQITSIILPASLTSIGNEAFKGCSLLESISLPNTLTSIGNETFKGCSLLESISLPDTLTSIGEQAFGDCTSLEEIDLSMCISLTVLSKYIFIDCHALTSIKLPNSLTIINDGAFSGCHLLARFDFPYSLNSMGYNIFYSYYDPPALTTLIVRAVNPPAWDGSMYRSSIIIYVPDASVDAYQGASNWSAYASKIKPINELP</sequence>